<accession>F4XT65</accession>
<dbReference type="EMBL" id="GL890927">
    <property type="protein sequence ID" value="EGJ32240.1"/>
    <property type="molecule type" value="Genomic_DNA"/>
</dbReference>
<dbReference type="HOGENOM" id="CLU_042659_0_0_3"/>
<evidence type="ECO:0000313" key="2">
    <source>
        <dbReference type="Proteomes" id="UP000003959"/>
    </source>
</evidence>
<dbReference type="eggNOG" id="ENOG502Z8MI">
    <property type="taxonomic scope" value="Bacteria"/>
</dbReference>
<gene>
    <name evidence="1" type="ORF">LYNGBM3L_27760</name>
</gene>
<organism evidence="1 2">
    <name type="scientific">Moorena producens 3L</name>
    <dbReference type="NCBI Taxonomy" id="489825"/>
    <lineage>
        <taxon>Bacteria</taxon>
        <taxon>Bacillati</taxon>
        <taxon>Cyanobacteriota</taxon>
        <taxon>Cyanophyceae</taxon>
        <taxon>Coleofasciculales</taxon>
        <taxon>Coleofasciculaceae</taxon>
        <taxon>Moorena</taxon>
    </lineage>
</organism>
<dbReference type="RefSeq" id="WP_008185259.1">
    <property type="nucleotide sequence ID" value="NZ_GL890927.1"/>
</dbReference>
<evidence type="ECO:0000313" key="1">
    <source>
        <dbReference type="EMBL" id="EGJ32240.1"/>
    </source>
</evidence>
<protein>
    <submittedName>
        <fullName evidence="1">Uncharacterized protein</fullName>
    </submittedName>
</protein>
<dbReference type="Proteomes" id="UP000003959">
    <property type="component" value="Unassembled WGS sequence"/>
</dbReference>
<proteinExistence type="predicted"/>
<sequence length="531" mass="61101">MVRYGADYPNPGYEAKNNGKSAPNAPYAPYAPIAYCLLPIAYCLLPIATPYSLMKTSLAKYWTLNYINRLGQHQTKPIEKAKEFISAQALTLSTGEDTIDQALISRLWERYHSQDEDLELAEVCLRCLVSQQIKEVCYQLVEQFGQQHNFTMDDLMPLVLDRYHEGDQGHKLDENKSLITYTLKTFDPDKSSLFAWTKRLVKTNKEVKRFLLYYGIEQVTDWLLLKQTTPGKLHRIISEFHQLTAQEINHYRELLESYQRIYVSQLQAERNQINQQRQQQGLGKLTTPYPIPTKEQLQLIGKLSPEAVLTELQTLAQLIRDYKRNHGRNVPTQALGKFEHQLAADDTSNNQEENEVLAAYDQLLQDCLTTAIQDVIQNRVTYLSRQQKPKHQQFLEALDLFHCHHVTMTKIAAQIGFTAQYQVSRLLDLKAFRADIARRTSVRLHHQLVELGQAYASAQEVKELDKRISQFVEEAINQIMTAARKETFVKNQYKLSSNFSRTLCELLNKGVGSRESGIGNRESGEEKGSRE</sequence>
<dbReference type="OrthoDB" id="539713at2"/>
<reference evidence="2" key="1">
    <citation type="journal article" date="2011" name="Proc. Natl. Acad. Sci. U.S.A.">
        <title>Genomic insights into the physiology and ecology of the marine filamentous cyanobacterium Lyngbya majuscula.</title>
        <authorList>
            <person name="Jones A.C."/>
            <person name="Monroe E.A."/>
            <person name="Podell S."/>
            <person name="Hess W.R."/>
            <person name="Klages S."/>
            <person name="Esquenazi E."/>
            <person name="Niessen S."/>
            <person name="Hoover H."/>
            <person name="Rothmann M."/>
            <person name="Lasken R.S."/>
            <person name="Yates J.R.III."/>
            <person name="Reinhardt R."/>
            <person name="Kube M."/>
            <person name="Burkart M.D."/>
            <person name="Allen E.E."/>
            <person name="Dorrestein P.C."/>
            <person name="Gerwick W.H."/>
            <person name="Gerwick L."/>
        </authorList>
    </citation>
    <scope>NUCLEOTIDE SEQUENCE [LARGE SCALE GENOMIC DNA]</scope>
    <source>
        <strain evidence="2">3L</strain>
    </source>
</reference>
<dbReference type="AlphaFoldDB" id="F4XT65"/>
<keyword evidence="2" id="KW-1185">Reference proteome</keyword>
<name>F4XT65_9CYAN</name>